<accession>A0A7K4HQ99</accession>
<dbReference type="EMBL" id="JABXWR010000001">
    <property type="protein sequence ID" value="NVO67454.1"/>
    <property type="molecule type" value="Genomic_DNA"/>
</dbReference>
<sequence>MCSTGGGPDVEINEKVKEGEGKRYRCRECGYTFSSLSRHPICPSCQSEDVEQI</sequence>
<evidence type="ECO:0008006" key="3">
    <source>
        <dbReference type="Google" id="ProtNLM"/>
    </source>
</evidence>
<organism evidence="1 2">
    <name type="scientific">Methanofollis tationis</name>
    <dbReference type="NCBI Taxonomy" id="81417"/>
    <lineage>
        <taxon>Archaea</taxon>
        <taxon>Methanobacteriati</taxon>
        <taxon>Methanobacteriota</taxon>
        <taxon>Stenosarchaea group</taxon>
        <taxon>Methanomicrobia</taxon>
        <taxon>Methanomicrobiales</taxon>
        <taxon>Methanomicrobiaceae</taxon>
        <taxon>Methanofollis</taxon>
    </lineage>
</organism>
<name>A0A7K4HQ99_9EURY</name>
<protein>
    <recommendedName>
        <fullName evidence="3">Hydrogenase maturation nickel metallochaperone HypA</fullName>
    </recommendedName>
</protein>
<dbReference type="Proteomes" id="UP000570823">
    <property type="component" value="Unassembled WGS sequence"/>
</dbReference>
<dbReference type="OrthoDB" id="102288at2157"/>
<evidence type="ECO:0000313" key="2">
    <source>
        <dbReference type="Proteomes" id="UP000570823"/>
    </source>
</evidence>
<keyword evidence="2" id="KW-1185">Reference proteome</keyword>
<reference evidence="1 2" key="1">
    <citation type="submission" date="2020-06" db="EMBL/GenBank/DDBJ databases">
        <title>Methanofollis fontis sp. nov., a methanogen isolated from marine sediments near a cold seep at Four-Way Closure Ridge offshore southwestern Taiwan.</title>
        <authorList>
            <person name="Chen S.-C."/>
            <person name="Teng N.-H."/>
            <person name="Lin Y.-S."/>
            <person name="Lai M.-C."/>
            <person name="Chen H.-H."/>
            <person name="Wang C.-C."/>
        </authorList>
    </citation>
    <scope>NUCLEOTIDE SEQUENCE [LARGE SCALE GENOMIC DNA]</scope>
    <source>
        <strain evidence="1 2">DSM 2702</strain>
    </source>
</reference>
<proteinExistence type="predicted"/>
<dbReference type="Gene3D" id="2.20.28.10">
    <property type="match status" value="1"/>
</dbReference>
<dbReference type="AlphaFoldDB" id="A0A7K4HQ99"/>
<dbReference type="RefSeq" id="WP_176789042.1">
    <property type="nucleotide sequence ID" value="NZ_JABXWR010000001.1"/>
</dbReference>
<gene>
    <name evidence="1" type="ORF">HWN36_09085</name>
</gene>
<evidence type="ECO:0000313" key="1">
    <source>
        <dbReference type="EMBL" id="NVO67454.1"/>
    </source>
</evidence>
<comment type="caution">
    <text evidence="1">The sequence shown here is derived from an EMBL/GenBank/DDBJ whole genome shotgun (WGS) entry which is preliminary data.</text>
</comment>